<keyword evidence="3" id="KW-1185">Reference proteome</keyword>
<feature type="transmembrane region" description="Helical" evidence="1">
    <location>
        <begin position="54"/>
        <end position="71"/>
    </location>
</feature>
<dbReference type="RefSeq" id="XP_046057676.1">
    <property type="nucleotide sequence ID" value="XM_046208536.1"/>
</dbReference>
<dbReference type="OrthoDB" id="10678028at2759"/>
<keyword evidence="1" id="KW-1133">Transmembrane helix</keyword>
<accession>A0A9P8NUV3</accession>
<comment type="caution">
    <text evidence="2">The sequence shown here is derived from an EMBL/GenBank/DDBJ whole genome shotgun (WGS) entry which is preliminary data.</text>
</comment>
<dbReference type="EMBL" id="JAEUBE010000511">
    <property type="protein sequence ID" value="KAH3659965.1"/>
    <property type="molecule type" value="Genomic_DNA"/>
</dbReference>
<proteinExistence type="predicted"/>
<keyword evidence="1" id="KW-0812">Transmembrane</keyword>
<dbReference type="GeneID" id="70239134"/>
<dbReference type="AlphaFoldDB" id="A0A9P8NUV3"/>
<protein>
    <submittedName>
        <fullName evidence="2">Uncharacterized protein</fullName>
    </submittedName>
</protein>
<organism evidence="2 3">
    <name type="scientific">Ogataea philodendri</name>
    <dbReference type="NCBI Taxonomy" id="1378263"/>
    <lineage>
        <taxon>Eukaryota</taxon>
        <taxon>Fungi</taxon>
        <taxon>Dikarya</taxon>
        <taxon>Ascomycota</taxon>
        <taxon>Saccharomycotina</taxon>
        <taxon>Pichiomycetes</taxon>
        <taxon>Pichiales</taxon>
        <taxon>Pichiaceae</taxon>
        <taxon>Ogataea</taxon>
    </lineage>
</organism>
<sequence length="710" mass="78338">MYRWSKDDLPQPDAPIRTILLRYSYCSRIRGMVDLESSEERLVFLNMEIYKSKISTAVLMYFISVLLALFLKNRRIVGLGVSSRWVLVASPLGLWHPSHDGGCGSLGWEKLVELASVEVSFLGGWNVGTPLWLWISELLVRDALLGKLLQSVNPGVSHTVGELFLLSPQDVVWQVWLGRWIVAGVKGLSQDVLLDLTGLLVDHLVFRIDVQAQAQELLVKERHTGLQSPSHGRLVGSKTVGIVQVSDTLDTLGVELLWSRCCSKIQVSSKDFVGTFTRKNHLHTLSLDLSGQQVHWSRGTDGRHIVGLQVVDDVGKSIKSFLNSESVLVVDGSNVFSNLLGSNQVWSSRKTNGIRVQSGPSRKSKVALLVHTGQGVRSVDSFGLRISLLGSLISFPSSNRCNQGRVQTSRKQDTVWNFGHQSLSHSKLKSLSDLGVINRSGWNRLWVPPGRREVSGGLVGLRVVDVSWREQDDLVTLVSQTFELGCKKHSTRSLGRTAHIQRRDTNRVSGSNDTVLLLVVQHVSKHTVQVFRRVQAVLLEKWNDRLAIRQSLELVVLQLVSKLNVVVDLSVNTQSVSLVRGSDWLSTGVKSNNSQSLVAQNGVVDHLVSRPVRTTVSDPLGVLEGLVLEGPYLLDVVRCKDTTHVEDKFFNGENLDPFSHRRAQPNLPRLAATRADRVASDGGNVVGGVVGRNMQLAIVAMLLVDGAQQV</sequence>
<reference evidence="2" key="2">
    <citation type="submission" date="2021-01" db="EMBL/GenBank/DDBJ databases">
        <authorList>
            <person name="Schikora-Tamarit M.A."/>
        </authorList>
    </citation>
    <scope>NUCLEOTIDE SEQUENCE</scope>
    <source>
        <strain evidence="2">CBS6075</strain>
    </source>
</reference>
<evidence type="ECO:0000256" key="1">
    <source>
        <dbReference type="SAM" id="Phobius"/>
    </source>
</evidence>
<dbReference type="Proteomes" id="UP000769157">
    <property type="component" value="Unassembled WGS sequence"/>
</dbReference>
<evidence type="ECO:0000313" key="3">
    <source>
        <dbReference type="Proteomes" id="UP000769157"/>
    </source>
</evidence>
<name>A0A9P8NUV3_9ASCO</name>
<reference evidence="2" key="1">
    <citation type="journal article" date="2021" name="Open Biol.">
        <title>Shared evolutionary footprints suggest mitochondrial oxidative damage underlies multiple complex I losses in fungi.</title>
        <authorList>
            <person name="Schikora-Tamarit M.A."/>
            <person name="Marcet-Houben M."/>
            <person name="Nosek J."/>
            <person name="Gabaldon T."/>
        </authorList>
    </citation>
    <scope>NUCLEOTIDE SEQUENCE</scope>
    <source>
        <strain evidence="2">CBS6075</strain>
    </source>
</reference>
<gene>
    <name evidence="2" type="ORF">OGAPHI_007170</name>
</gene>
<evidence type="ECO:0000313" key="2">
    <source>
        <dbReference type="EMBL" id="KAH3659965.1"/>
    </source>
</evidence>
<keyword evidence="1" id="KW-0472">Membrane</keyword>